<comment type="caution">
    <text evidence="1">The sequence shown here is derived from an EMBL/GenBank/DDBJ whole genome shotgun (WGS) entry which is preliminary data.</text>
</comment>
<name>A0ABV2AY02_9GAMM</name>
<dbReference type="RefSeq" id="WP_353109635.1">
    <property type="nucleotide sequence ID" value="NZ_APND01000001.1"/>
</dbReference>
<dbReference type="EMBL" id="APND01000001">
    <property type="protein sequence ID" value="MES1928516.1"/>
    <property type="molecule type" value="Genomic_DNA"/>
</dbReference>
<accession>A0ABV2AY02</accession>
<evidence type="ECO:0000313" key="1">
    <source>
        <dbReference type="EMBL" id="MES1928516.1"/>
    </source>
</evidence>
<gene>
    <name evidence="1" type="ORF">SADO_04635</name>
</gene>
<protein>
    <recommendedName>
        <fullName evidence="3">DUF4398 domain-containing protein</fullName>
    </recommendedName>
</protein>
<sequence length="146" mass="15274">MPASPPKPVLVLRSLLVVVAIALVAGCAGRTVATPSAPDESILAPAEQALAKARSAEAERFAPRAVDASRRRIATARDILFDAARSSRDLNATEQDRVERLVAAAELDARSALVQTQARAVQAKLAELQGQLGQGQSSQTQQGVSP</sequence>
<organism evidence="1 2">
    <name type="scientific">Salinisphaera dokdonensis CL-ES53</name>
    <dbReference type="NCBI Taxonomy" id="1304272"/>
    <lineage>
        <taxon>Bacteria</taxon>
        <taxon>Pseudomonadati</taxon>
        <taxon>Pseudomonadota</taxon>
        <taxon>Gammaproteobacteria</taxon>
        <taxon>Salinisphaerales</taxon>
        <taxon>Salinisphaeraceae</taxon>
        <taxon>Salinisphaera</taxon>
    </lineage>
</organism>
<dbReference type="Proteomes" id="UP001460888">
    <property type="component" value="Unassembled WGS sequence"/>
</dbReference>
<keyword evidence="2" id="KW-1185">Reference proteome</keyword>
<evidence type="ECO:0008006" key="3">
    <source>
        <dbReference type="Google" id="ProtNLM"/>
    </source>
</evidence>
<reference evidence="1 2" key="1">
    <citation type="submission" date="2013-03" db="EMBL/GenBank/DDBJ databases">
        <title>Salinisphaera dokdonensis CL-ES53 Genome Sequencing.</title>
        <authorList>
            <person name="Li C."/>
            <person name="Lai Q."/>
            <person name="Shao Z."/>
        </authorList>
    </citation>
    <scope>NUCLEOTIDE SEQUENCE [LARGE SCALE GENOMIC DNA]</scope>
    <source>
        <strain evidence="1 2">CL-ES53</strain>
    </source>
</reference>
<dbReference type="PROSITE" id="PS51257">
    <property type="entry name" value="PROKAR_LIPOPROTEIN"/>
    <property type="match status" value="1"/>
</dbReference>
<evidence type="ECO:0000313" key="2">
    <source>
        <dbReference type="Proteomes" id="UP001460888"/>
    </source>
</evidence>
<proteinExistence type="predicted"/>